<comment type="caution">
    <text evidence="2">The sequence shown here is derived from an EMBL/GenBank/DDBJ whole genome shotgun (WGS) entry which is preliminary data.</text>
</comment>
<organism evidence="2 3">
    <name type="scientific">Arcicella aquatica</name>
    <dbReference type="NCBI Taxonomy" id="217141"/>
    <lineage>
        <taxon>Bacteria</taxon>
        <taxon>Pseudomonadati</taxon>
        <taxon>Bacteroidota</taxon>
        <taxon>Cytophagia</taxon>
        <taxon>Cytophagales</taxon>
        <taxon>Flectobacillaceae</taxon>
        <taxon>Arcicella</taxon>
    </lineage>
</organism>
<dbReference type="SUPFAM" id="SSF50475">
    <property type="entry name" value="FMN-binding split barrel"/>
    <property type="match status" value="1"/>
</dbReference>
<sequence>MAKNFAEIGFSSAAKKLQEQFGSRANYARMESQTMYEGLSKYEQHFIAQRDSFYMATVGENGFPYIQHRGGPKGFLKVLDANRLGFIDFKGNMQYISVGNMATNNKVALFLVDYPNKKRLKIYAKAEIVALKDNPALHHLLDLDGYKFRPERLMVLHIEAYDWNCPQHITPRFTIEEIEEVLQPQYQHIKNLEAEVADLKAKLGLIE</sequence>
<dbReference type="Gene3D" id="2.30.110.10">
    <property type="entry name" value="Electron Transport, Fmn-binding Protein, Chain A"/>
    <property type="match status" value="1"/>
</dbReference>
<keyword evidence="3" id="KW-1185">Reference proteome</keyword>
<dbReference type="InterPro" id="IPR011576">
    <property type="entry name" value="Pyridox_Oxase_N"/>
</dbReference>
<evidence type="ECO:0000313" key="2">
    <source>
        <dbReference type="EMBL" id="MEA5258423.1"/>
    </source>
</evidence>
<evidence type="ECO:0000259" key="1">
    <source>
        <dbReference type="Pfam" id="PF01243"/>
    </source>
</evidence>
<name>A0ABU5QN20_9BACT</name>
<dbReference type="EMBL" id="JAYFUL010000016">
    <property type="protein sequence ID" value="MEA5258423.1"/>
    <property type="molecule type" value="Genomic_DNA"/>
</dbReference>
<reference evidence="2 3" key="1">
    <citation type="submission" date="2023-12" db="EMBL/GenBank/DDBJ databases">
        <title>Novel species of the genus Arcicella isolated from rivers.</title>
        <authorList>
            <person name="Lu H."/>
        </authorList>
    </citation>
    <scope>NUCLEOTIDE SEQUENCE [LARGE SCALE GENOMIC DNA]</scope>
    <source>
        <strain evidence="2 3">LMG 21963</strain>
    </source>
</reference>
<dbReference type="PANTHER" id="PTHR42815:SF2">
    <property type="entry name" value="FAD-BINDING, PUTATIVE (AFU_ORTHOLOGUE AFUA_6G07600)-RELATED"/>
    <property type="match status" value="1"/>
</dbReference>
<dbReference type="PANTHER" id="PTHR42815">
    <property type="entry name" value="FAD-BINDING, PUTATIVE (AFU_ORTHOLOGUE AFUA_6G07600)-RELATED"/>
    <property type="match status" value="1"/>
</dbReference>
<dbReference type="Proteomes" id="UP001304671">
    <property type="component" value="Unassembled WGS sequence"/>
</dbReference>
<gene>
    <name evidence="2" type="ORF">VB264_11575</name>
</gene>
<evidence type="ECO:0000313" key="3">
    <source>
        <dbReference type="Proteomes" id="UP001304671"/>
    </source>
</evidence>
<feature type="domain" description="Pyridoxamine 5'-phosphate oxidase N-terminal" evidence="1">
    <location>
        <begin position="44"/>
        <end position="140"/>
    </location>
</feature>
<dbReference type="InterPro" id="IPR012349">
    <property type="entry name" value="Split_barrel_FMN-bd"/>
</dbReference>
<protein>
    <submittedName>
        <fullName evidence="2">Pyridoxamine 5'-phosphate oxidase family protein</fullName>
    </submittedName>
</protein>
<accession>A0ABU5QN20</accession>
<dbReference type="Pfam" id="PF01243">
    <property type="entry name" value="PNPOx_N"/>
    <property type="match status" value="1"/>
</dbReference>
<proteinExistence type="predicted"/>
<dbReference type="RefSeq" id="WP_323249510.1">
    <property type="nucleotide sequence ID" value="NZ_JAYFUL010000016.1"/>
</dbReference>